<feature type="region of interest" description="Disordered" evidence="1">
    <location>
        <begin position="1"/>
        <end position="68"/>
    </location>
</feature>
<dbReference type="AlphaFoldDB" id="A0A5N4E8K6"/>
<comment type="caution">
    <text evidence="2">The sequence shown here is derived from an EMBL/GenBank/DDBJ whole genome shotgun (WGS) entry which is preliminary data.</text>
</comment>
<reference evidence="2 3" key="1">
    <citation type="journal article" date="2019" name="Mol. Ecol. Resour.">
        <title>Improving Illumina assemblies with Hi-C and long reads: an example with the North African dromedary.</title>
        <authorList>
            <person name="Elbers J.P."/>
            <person name="Rogers M.F."/>
            <person name="Perelman P.L."/>
            <person name="Proskuryakova A.A."/>
            <person name="Serdyukova N.A."/>
            <person name="Johnson W.E."/>
            <person name="Horin P."/>
            <person name="Corander J."/>
            <person name="Murphy D."/>
            <person name="Burger P.A."/>
        </authorList>
    </citation>
    <scope>NUCLEOTIDE SEQUENCE [LARGE SCALE GENOMIC DNA]</scope>
    <source>
        <strain evidence="2">Drom800</strain>
        <tissue evidence="2">Blood</tissue>
    </source>
</reference>
<proteinExistence type="predicted"/>
<name>A0A5N4E8K6_CAMDR</name>
<keyword evidence="3" id="KW-1185">Reference proteome</keyword>
<gene>
    <name evidence="2" type="ORF">Cadr_000015930</name>
</gene>
<evidence type="ECO:0000256" key="1">
    <source>
        <dbReference type="SAM" id="MobiDB-lite"/>
    </source>
</evidence>
<sequence length="189" mass="20822">MPDVHVAGKTDGRDKEEGGMRRGEQGEEGRGDEVGRRRRAEPEGMRGRRRERGGVREREEGKGAGAPGVAGLVWSGGIRLITKDLPWPEIPRACTLSPESLSKDQILIQQHLSAHLLGPLVCLVLPYHFHAVLDTAPCQRWLPDLGQRVVDGDKTSCQNDQLWGATLTRRRDSRGSRADTVCGHAVPRD</sequence>
<dbReference type="Proteomes" id="UP000299084">
    <property type="component" value="Unassembled WGS sequence"/>
</dbReference>
<dbReference type="EMBL" id="JWIN03000004">
    <property type="protein sequence ID" value="KAB1279742.1"/>
    <property type="molecule type" value="Genomic_DNA"/>
</dbReference>
<accession>A0A5N4E8K6</accession>
<feature type="compositionally biased region" description="Basic and acidic residues" evidence="1">
    <location>
        <begin position="1"/>
        <end position="62"/>
    </location>
</feature>
<protein>
    <submittedName>
        <fullName evidence="2">Uncharacterized protein</fullName>
    </submittedName>
</protein>
<evidence type="ECO:0000313" key="2">
    <source>
        <dbReference type="EMBL" id="KAB1279742.1"/>
    </source>
</evidence>
<organism evidence="2 3">
    <name type="scientific">Camelus dromedarius</name>
    <name type="common">Dromedary</name>
    <name type="synonym">Arabian camel</name>
    <dbReference type="NCBI Taxonomy" id="9838"/>
    <lineage>
        <taxon>Eukaryota</taxon>
        <taxon>Metazoa</taxon>
        <taxon>Chordata</taxon>
        <taxon>Craniata</taxon>
        <taxon>Vertebrata</taxon>
        <taxon>Euteleostomi</taxon>
        <taxon>Mammalia</taxon>
        <taxon>Eutheria</taxon>
        <taxon>Laurasiatheria</taxon>
        <taxon>Artiodactyla</taxon>
        <taxon>Tylopoda</taxon>
        <taxon>Camelidae</taxon>
        <taxon>Camelus</taxon>
    </lineage>
</organism>
<evidence type="ECO:0000313" key="3">
    <source>
        <dbReference type="Proteomes" id="UP000299084"/>
    </source>
</evidence>